<dbReference type="EMBL" id="BGPR01008978">
    <property type="protein sequence ID" value="GBN37208.1"/>
    <property type="molecule type" value="Genomic_DNA"/>
</dbReference>
<gene>
    <name evidence="2" type="ORF">AVEN_20490_1</name>
    <name evidence="1" type="ORF">AVEN_31698_1</name>
</gene>
<protein>
    <submittedName>
        <fullName evidence="1">Uncharacterized protein</fullName>
    </submittedName>
</protein>
<evidence type="ECO:0000313" key="1">
    <source>
        <dbReference type="EMBL" id="GBN37117.1"/>
    </source>
</evidence>
<proteinExistence type="predicted"/>
<dbReference type="AlphaFoldDB" id="A0A4Y2NG90"/>
<keyword evidence="3" id="KW-1185">Reference proteome</keyword>
<evidence type="ECO:0000313" key="2">
    <source>
        <dbReference type="EMBL" id="GBN37208.1"/>
    </source>
</evidence>
<sequence>MDIHGHTVPRKWRGSTPLDFNFQPIHFGESFTGAPCKWLLRSPRDTAPILLPFSKQNPPPLFRFPLPTGLHFVGFAFVREPRSLSPRSHFSFTTQHSKWLTNENENPNFSTAPRQFSSDFRIDGGFWSGATETEWSGLTVNVQLNAKRSTLCKNTRKLRGGHTPTSSL</sequence>
<accession>A0A4Y2NG90</accession>
<comment type="caution">
    <text evidence="1">The sequence shown here is derived from an EMBL/GenBank/DDBJ whole genome shotgun (WGS) entry which is preliminary data.</text>
</comment>
<dbReference type="Proteomes" id="UP000499080">
    <property type="component" value="Unassembled WGS sequence"/>
</dbReference>
<reference evidence="1 3" key="1">
    <citation type="journal article" date="2019" name="Sci. Rep.">
        <title>Orb-weaving spider Araneus ventricosus genome elucidates the spidroin gene catalogue.</title>
        <authorList>
            <person name="Kono N."/>
            <person name="Nakamura H."/>
            <person name="Ohtoshi R."/>
            <person name="Moran D.A.P."/>
            <person name="Shinohara A."/>
            <person name="Yoshida Y."/>
            <person name="Fujiwara M."/>
            <person name="Mori M."/>
            <person name="Tomita M."/>
            <person name="Arakawa K."/>
        </authorList>
    </citation>
    <scope>NUCLEOTIDE SEQUENCE [LARGE SCALE GENOMIC DNA]</scope>
</reference>
<evidence type="ECO:0000313" key="3">
    <source>
        <dbReference type="Proteomes" id="UP000499080"/>
    </source>
</evidence>
<organism evidence="1 3">
    <name type="scientific">Araneus ventricosus</name>
    <name type="common">Orbweaver spider</name>
    <name type="synonym">Epeira ventricosa</name>
    <dbReference type="NCBI Taxonomy" id="182803"/>
    <lineage>
        <taxon>Eukaryota</taxon>
        <taxon>Metazoa</taxon>
        <taxon>Ecdysozoa</taxon>
        <taxon>Arthropoda</taxon>
        <taxon>Chelicerata</taxon>
        <taxon>Arachnida</taxon>
        <taxon>Araneae</taxon>
        <taxon>Araneomorphae</taxon>
        <taxon>Entelegynae</taxon>
        <taxon>Araneoidea</taxon>
        <taxon>Araneidae</taxon>
        <taxon>Araneus</taxon>
    </lineage>
</organism>
<dbReference type="EMBL" id="BGPR01008963">
    <property type="protein sequence ID" value="GBN37117.1"/>
    <property type="molecule type" value="Genomic_DNA"/>
</dbReference>
<name>A0A4Y2NG90_ARAVE</name>